<feature type="non-terminal residue" evidence="1">
    <location>
        <position position="22"/>
    </location>
</feature>
<reference evidence="1 2" key="1">
    <citation type="submission" date="2021-11" db="EMBL/GenBank/DDBJ databases">
        <authorList>
            <person name="Islam A."/>
            <person name="Islam S."/>
            <person name="Flora M.S."/>
            <person name="Rahman M."/>
            <person name="Ziaur R.M."/>
            <person name="Epstein J.H."/>
            <person name="Hassan M."/>
            <person name="Klassen M."/>
            <person name="Woodard K."/>
            <person name="Webb A."/>
            <person name="Webby R.J."/>
            <person name="El Zowalaty M.E."/>
        </authorList>
    </citation>
    <scope>NUCLEOTIDE SEQUENCE [LARGE SCALE GENOMIC DNA]</scope>
    <source>
        <strain evidence="1">Pf1</strain>
    </source>
</reference>
<sequence length="22" mass="2393">MAMDAAMLVSDKQRVGLDISKL</sequence>
<gene>
    <name evidence="1" type="ORF">PFR001_LOCUS2555</name>
</gene>
<evidence type="ECO:0000313" key="1">
    <source>
        <dbReference type="EMBL" id="CAH0486962.1"/>
    </source>
</evidence>
<dbReference type="EMBL" id="CAKLBC010000556">
    <property type="protein sequence ID" value="CAH0486962.1"/>
    <property type="molecule type" value="Genomic_DNA"/>
</dbReference>
<keyword evidence="2" id="KW-1185">Reference proteome</keyword>
<comment type="caution">
    <text evidence="1">The sequence shown here is derived from an EMBL/GenBank/DDBJ whole genome shotgun (WGS) entry which is preliminary data.</text>
</comment>
<organism evidence="1 2">
    <name type="scientific">Peronospora farinosa</name>
    <dbReference type="NCBI Taxonomy" id="134698"/>
    <lineage>
        <taxon>Eukaryota</taxon>
        <taxon>Sar</taxon>
        <taxon>Stramenopiles</taxon>
        <taxon>Oomycota</taxon>
        <taxon>Peronosporomycetes</taxon>
        <taxon>Peronosporales</taxon>
        <taxon>Peronosporaceae</taxon>
        <taxon>Peronospora</taxon>
    </lineage>
</organism>
<proteinExistence type="predicted"/>
<accession>A0ABN8BYU6</accession>
<dbReference type="Proteomes" id="UP001157938">
    <property type="component" value="Unassembled WGS sequence"/>
</dbReference>
<protein>
    <submittedName>
        <fullName evidence="1">Uncharacterized protein</fullName>
    </submittedName>
</protein>
<evidence type="ECO:0000313" key="2">
    <source>
        <dbReference type="Proteomes" id="UP001157938"/>
    </source>
</evidence>
<name>A0ABN8BYU6_9STRA</name>